<gene>
    <name evidence="2" type="ORF">SAMN07250955_107179</name>
</gene>
<evidence type="ECO:0000256" key="1">
    <source>
        <dbReference type="SAM" id="MobiDB-lite"/>
    </source>
</evidence>
<keyword evidence="3" id="KW-1185">Reference proteome</keyword>
<dbReference type="RefSeq" id="WP_165769580.1">
    <property type="nucleotide sequence ID" value="NZ_FYEH01000007.1"/>
</dbReference>
<feature type="region of interest" description="Disordered" evidence="1">
    <location>
        <begin position="388"/>
        <end position="410"/>
    </location>
</feature>
<organism evidence="2 3">
    <name type="scientific">Arboricoccus pini</name>
    <dbReference type="NCBI Taxonomy" id="1963835"/>
    <lineage>
        <taxon>Bacteria</taxon>
        <taxon>Pseudomonadati</taxon>
        <taxon>Pseudomonadota</taxon>
        <taxon>Alphaproteobacteria</taxon>
        <taxon>Geminicoccales</taxon>
        <taxon>Geminicoccaceae</taxon>
        <taxon>Arboricoccus</taxon>
    </lineage>
</organism>
<sequence>MMARNRRGFENGLELFKALHAAFPRMNLLVASSDRAARRAARCSGLPVHVYPLPLPFLGADARFITALQPNLLLLPDGGRGLPRRLIDRLAVDGAATLMLGRPRRGLMRRLSLAPDLIVVPPAERAALAVADDPATTVIELDHEHASGTMLAPVVDRATPLIVAKRELYRRSVLKRDRALEPPPQGFRAVETLEELRQRLGGPQNIICLGNGPSSEDPRLADFAFDCCFRVNHSWATRGFLTTPDMVFTGAKQSIERLPEQRLFGFFSIESERDILGRFTATSRKLDYATAERLGSTDFSRFGFYRPTNGAVMIAVAVALRPARLIVGGIDLFRHPAGTYPGDTSTPNAYAAPHAPDLELDFILDMLESLEGEIVIVGDVLREEWDKRQQARARQSPSGRPAPLAQGAAL</sequence>
<accession>A0A212RDJ6</accession>
<dbReference type="Proteomes" id="UP000197065">
    <property type="component" value="Unassembled WGS sequence"/>
</dbReference>
<proteinExistence type="predicted"/>
<dbReference type="AlphaFoldDB" id="A0A212RDJ6"/>
<reference evidence="2 3" key="1">
    <citation type="submission" date="2017-06" db="EMBL/GenBank/DDBJ databases">
        <authorList>
            <person name="Kim H.J."/>
            <person name="Triplett B.A."/>
        </authorList>
    </citation>
    <scope>NUCLEOTIDE SEQUENCE [LARGE SCALE GENOMIC DNA]</scope>
    <source>
        <strain evidence="2 3">B29T1</strain>
    </source>
</reference>
<evidence type="ECO:0000313" key="2">
    <source>
        <dbReference type="EMBL" id="SNB70364.1"/>
    </source>
</evidence>
<protein>
    <submittedName>
        <fullName evidence="2">Uncharacterized protein</fullName>
    </submittedName>
</protein>
<name>A0A212RDJ6_9PROT</name>
<dbReference type="EMBL" id="FYEH01000007">
    <property type="protein sequence ID" value="SNB70364.1"/>
    <property type="molecule type" value="Genomic_DNA"/>
</dbReference>
<evidence type="ECO:0000313" key="3">
    <source>
        <dbReference type="Proteomes" id="UP000197065"/>
    </source>
</evidence>